<dbReference type="EC" id="4.2.1.1" evidence="5 10"/>
<name>A0AAN9LJD4_CANGL</name>
<reference evidence="12 13" key="1">
    <citation type="submission" date="2024-01" db="EMBL/GenBank/DDBJ databases">
        <title>The genomes of 5 underutilized Papilionoideae crops provide insights into root nodulation and disease resistanc.</title>
        <authorList>
            <person name="Jiang F."/>
        </authorList>
    </citation>
    <scope>NUCLEOTIDE SEQUENCE [LARGE SCALE GENOMIC DNA]</scope>
    <source>
        <strain evidence="12">LVBAO_FW01</strain>
        <tissue evidence="12">Leaves</tissue>
    </source>
</reference>
<comment type="cofactor">
    <cofactor evidence="1 10">
        <name>Zn(2+)</name>
        <dbReference type="ChEBI" id="CHEBI:29105"/>
    </cofactor>
</comment>
<keyword evidence="10" id="KW-0732">Signal</keyword>
<evidence type="ECO:0000313" key="13">
    <source>
        <dbReference type="Proteomes" id="UP001367508"/>
    </source>
</evidence>
<evidence type="ECO:0000256" key="2">
    <source>
        <dbReference type="ARBA" id="ARBA00002904"/>
    </source>
</evidence>
<dbReference type="GO" id="GO:0008270">
    <property type="term" value="F:zinc ion binding"/>
    <property type="evidence" value="ECO:0007669"/>
    <property type="project" value="UniProtKB-UniRule"/>
</dbReference>
<evidence type="ECO:0000256" key="8">
    <source>
        <dbReference type="ARBA" id="ARBA00023239"/>
    </source>
</evidence>
<dbReference type="PROSITE" id="PS51144">
    <property type="entry name" value="ALPHA_CA_2"/>
    <property type="match status" value="1"/>
</dbReference>
<accession>A0AAN9LJD4</accession>
<dbReference type="PROSITE" id="PS00162">
    <property type="entry name" value="ALPHA_CA_1"/>
    <property type="match status" value="1"/>
</dbReference>
<dbReference type="InterPro" id="IPR023561">
    <property type="entry name" value="Carbonic_anhydrase_a-class"/>
</dbReference>
<evidence type="ECO:0000259" key="11">
    <source>
        <dbReference type="PROSITE" id="PS51144"/>
    </source>
</evidence>
<dbReference type="Pfam" id="PF00194">
    <property type="entry name" value="Carb_anhydrase"/>
    <property type="match status" value="1"/>
</dbReference>
<comment type="similarity">
    <text evidence="10">Belongs to the alpha-carbonic anhydrase family.</text>
</comment>
<evidence type="ECO:0000256" key="7">
    <source>
        <dbReference type="ARBA" id="ARBA00022833"/>
    </source>
</evidence>
<evidence type="ECO:0000256" key="3">
    <source>
        <dbReference type="ARBA" id="ARBA00004470"/>
    </source>
</evidence>
<evidence type="ECO:0000256" key="4">
    <source>
        <dbReference type="ARBA" id="ARBA00006365"/>
    </source>
</evidence>
<evidence type="ECO:0000256" key="5">
    <source>
        <dbReference type="ARBA" id="ARBA00012925"/>
    </source>
</evidence>
<dbReference type="SMART" id="SM01057">
    <property type="entry name" value="Carb_anhydrase"/>
    <property type="match status" value="1"/>
</dbReference>
<proteinExistence type="inferred from homology"/>
<evidence type="ECO:0000256" key="9">
    <source>
        <dbReference type="ARBA" id="ARBA00048348"/>
    </source>
</evidence>
<dbReference type="InterPro" id="IPR018338">
    <property type="entry name" value="Carbonic_anhydrase_a-class_CS"/>
</dbReference>
<keyword evidence="8 10" id="KW-0456">Lyase</keyword>
<dbReference type="Proteomes" id="UP001367508">
    <property type="component" value="Unassembled WGS sequence"/>
</dbReference>
<dbReference type="InterPro" id="IPR001148">
    <property type="entry name" value="CA_dom"/>
</dbReference>
<comment type="function">
    <text evidence="2 10">Reversible hydration of carbon dioxide.</text>
</comment>
<protein>
    <recommendedName>
        <fullName evidence="5 10">Carbonic anhydrase</fullName>
        <ecNumber evidence="5 10">4.2.1.1</ecNumber>
    </recommendedName>
</protein>
<evidence type="ECO:0000256" key="10">
    <source>
        <dbReference type="RuleBase" id="RU367011"/>
    </source>
</evidence>
<dbReference type="AlphaFoldDB" id="A0AAN9LJD4"/>
<dbReference type="PANTHER" id="PTHR18952:SF223">
    <property type="entry name" value="CARBONIC ANHYDRASE"/>
    <property type="match status" value="1"/>
</dbReference>
<gene>
    <name evidence="12" type="ORF">VNO77_17679</name>
</gene>
<feature type="chain" id="PRO_5042666919" description="Carbonic anhydrase" evidence="10">
    <location>
        <begin position="25"/>
        <end position="275"/>
    </location>
</feature>
<comment type="similarity">
    <text evidence="4">Belongs to the alpha-class carbonic anhydrase family.</text>
</comment>
<keyword evidence="7 10" id="KW-0862">Zinc</keyword>
<evidence type="ECO:0000256" key="1">
    <source>
        <dbReference type="ARBA" id="ARBA00001947"/>
    </source>
</evidence>
<comment type="catalytic activity">
    <reaction evidence="9 10">
        <text>hydrogencarbonate + H(+) = CO2 + H2O</text>
        <dbReference type="Rhea" id="RHEA:10748"/>
        <dbReference type="ChEBI" id="CHEBI:15377"/>
        <dbReference type="ChEBI" id="CHEBI:15378"/>
        <dbReference type="ChEBI" id="CHEBI:16526"/>
        <dbReference type="ChEBI" id="CHEBI:17544"/>
        <dbReference type="EC" id="4.2.1.1"/>
    </reaction>
</comment>
<evidence type="ECO:0000313" key="12">
    <source>
        <dbReference type="EMBL" id="KAK7337120.1"/>
    </source>
</evidence>
<comment type="subcellular location">
    <subcellularLocation>
        <location evidence="3">Plastid</location>
        <location evidence="3">Chloroplast stroma</location>
    </subcellularLocation>
</comment>
<dbReference type="GO" id="GO:0006730">
    <property type="term" value="P:one-carbon metabolic process"/>
    <property type="evidence" value="ECO:0007669"/>
    <property type="project" value="TreeGrafter"/>
</dbReference>
<evidence type="ECO:0000256" key="6">
    <source>
        <dbReference type="ARBA" id="ARBA00022723"/>
    </source>
</evidence>
<sequence length="275" mass="31448">MQLQSHISTILLISILVYSTSTRALDDPEFRYNEKSRNGPQHWGDIKKEWATCKKGNMQSPIDLSSNRVKVIHKSGDLKKNYKAQYATVLNRGHDVAVNWKGDAGSILINGTHFFLQQAHWHWPSEHTINSRRYELELHMVHVSPQPDGTNKTAVIGLLYKYGSPDPFLSKLGKYIMDIPEEEEEKSIGVIDPSEIKMGGNKYYKYMGSLTAPPCTEGVVWIINKKVRTVSRGQVKLLKDSVLKYYTKRNARPLQPLNQREILLDDPKANNKPQY</sequence>
<keyword evidence="13" id="KW-1185">Reference proteome</keyword>
<dbReference type="InterPro" id="IPR036398">
    <property type="entry name" value="CA_dom_sf"/>
</dbReference>
<dbReference type="PANTHER" id="PTHR18952">
    <property type="entry name" value="CARBONIC ANHYDRASE"/>
    <property type="match status" value="1"/>
</dbReference>
<organism evidence="12 13">
    <name type="scientific">Canavalia gladiata</name>
    <name type="common">Sword bean</name>
    <name type="synonym">Dolichos gladiatus</name>
    <dbReference type="NCBI Taxonomy" id="3824"/>
    <lineage>
        <taxon>Eukaryota</taxon>
        <taxon>Viridiplantae</taxon>
        <taxon>Streptophyta</taxon>
        <taxon>Embryophyta</taxon>
        <taxon>Tracheophyta</taxon>
        <taxon>Spermatophyta</taxon>
        <taxon>Magnoliopsida</taxon>
        <taxon>eudicotyledons</taxon>
        <taxon>Gunneridae</taxon>
        <taxon>Pentapetalae</taxon>
        <taxon>rosids</taxon>
        <taxon>fabids</taxon>
        <taxon>Fabales</taxon>
        <taxon>Fabaceae</taxon>
        <taxon>Papilionoideae</taxon>
        <taxon>50 kb inversion clade</taxon>
        <taxon>NPAAA clade</taxon>
        <taxon>indigoferoid/millettioid clade</taxon>
        <taxon>Phaseoleae</taxon>
        <taxon>Canavalia</taxon>
    </lineage>
</organism>
<dbReference type="GO" id="GO:0004089">
    <property type="term" value="F:carbonate dehydratase activity"/>
    <property type="evidence" value="ECO:0007669"/>
    <property type="project" value="UniProtKB-UniRule"/>
</dbReference>
<keyword evidence="6 10" id="KW-0479">Metal-binding</keyword>
<dbReference type="Gene3D" id="3.10.200.10">
    <property type="entry name" value="Alpha carbonic anhydrase"/>
    <property type="match status" value="1"/>
</dbReference>
<dbReference type="EMBL" id="JAYMYQ010000004">
    <property type="protein sequence ID" value="KAK7337120.1"/>
    <property type="molecule type" value="Genomic_DNA"/>
</dbReference>
<feature type="domain" description="Alpha-carbonic anhydrase" evidence="11">
    <location>
        <begin position="28"/>
        <end position="266"/>
    </location>
</feature>
<dbReference type="InterPro" id="IPR041891">
    <property type="entry name" value="Alpha_CA_prokaryot-like"/>
</dbReference>
<feature type="signal peptide" evidence="10">
    <location>
        <begin position="1"/>
        <end position="24"/>
    </location>
</feature>
<dbReference type="GO" id="GO:0009570">
    <property type="term" value="C:chloroplast stroma"/>
    <property type="evidence" value="ECO:0007669"/>
    <property type="project" value="UniProtKB-SubCell"/>
</dbReference>
<comment type="caution">
    <text evidence="12">The sequence shown here is derived from an EMBL/GenBank/DDBJ whole genome shotgun (WGS) entry which is preliminary data.</text>
</comment>
<dbReference type="SUPFAM" id="SSF51069">
    <property type="entry name" value="Carbonic anhydrase"/>
    <property type="match status" value="1"/>
</dbReference>
<dbReference type="CDD" id="cd03124">
    <property type="entry name" value="alpha_CA_prokaryotic_like"/>
    <property type="match status" value="1"/>
</dbReference>